<dbReference type="EMBL" id="WJBE01000017">
    <property type="protein sequence ID" value="MBC3900887.1"/>
    <property type="molecule type" value="Genomic_DNA"/>
</dbReference>
<dbReference type="Pfam" id="PF13426">
    <property type="entry name" value="PAS_9"/>
    <property type="match status" value="1"/>
</dbReference>
<dbReference type="InterPro" id="IPR013655">
    <property type="entry name" value="PAS_fold_3"/>
</dbReference>
<comment type="caution">
    <text evidence="4">The sequence shown here is derived from an EMBL/GenBank/DDBJ whole genome shotgun (WGS) entry which is preliminary data.</text>
</comment>
<feature type="domain" description="GGDEF" evidence="3">
    <location>
        <begin position="622"/>
        <end position="751"/>
    </location>
</feature>
<feature type="domain" description="PAC" evidence="2">
    <location>
        <begin position="394"/>
        <end position="446"/>
    </location>
</feature>
<evidence type="ECO:0000259" key="2">
    <source>
        <dbReference type="PROSITE" id="PS50113"/>
    </source>
</evidence>
<dbReference type="PROSITE" id="PS50887">
    <property type="entry name" value="GGDEF"/>
    <property type="match status" value="1"/>
</dbReference>
<evidence type="ECO:0000259" key="1">
    <source>
        <dbReference type="PROSITE" id="PS50112"/>
    </source>
</evidence>
<dbReference type="PROSITE" id="PS50113">
    <property type="entry name" value="PAC"/>
    <property type="match status" value="3"/>
</dbReference>
<dbReference type="Gene3D" id="2.10.70.100">
    <property type="match status" value="1"/>
</dbReference>
<evidence type="ECO:0000313" key="5">
    <source>
        <dbReference type="Proteomes" id="UP000622405"/>
    </source>
</evidence>
<dbReference type="InterPro" id="IPR003018">
    <property type="entry name" value="GAF"/>
</dbReference>
<feature type="domain" description="PAS" evidence="1">
    <location>
        <begin position="468"/>
        <end position="539"/>
    </location>
</feature>
<feature type="domain" description="PAS" evidence="1">
    <location>
        <begin position="189"/>
        <end position="261"/>
    </location>
</feature>
<dbReference type="InterPro" id="IPR029787">
    <property type="entry name" value="Nucleotide_cyclase"/>
</dbReference>
<dbReference type="SMART" id="SM00086">
    <property type="entry name" value="PAC"/>
    <property type="match status" value="3"/>
</dbReference>
<dbReference type="Gene3D" id="3.30.70.270">
    <property type="match status" value="1"/>
</dbReference>
<dbReference type="Proteomes" id="UP000622405">
    <property type="component" value="Unassembled WGS sequence"/>
</dbReference>
<dbReference type="InterPro" id="IPR043128">
    <property type="entry name" value="Rev_trsase/Diguanyl_cyclase"/>
</dbReference>
<dbReference type="InterPro" id="IPR000700">
    <property type="entry name" value="PAS-assoc_C"/>
</dbReference>
<evidence type="ECO:0000313" key="4">
    <source>
        <dbReference type="EMBL" id="MBC3900887.1"/>
    </source>
</evidence>
<keyword evidence="5" id="KW-1185">Reference proteome</keyword>
<dbReference type="CDD" id="cd00130">
    <property type="entry name" value="PAS"/>
    <property type="match status" value="3"/>
</dbReference>
<dbReference type="Gene3D" id="3.30.450.20">
    <property type="entry name" value="PAS domain"/>
    <property type="match status" value="3"/>
</dbReference>
<dbReference type="SMART" id="SM00065">
    <property type="entry name" value="GAF"/>
    <property type="match status" value="1"/>
</dbReference>
<reference evidence="4 5" key="1">
    <citation type="journal article" date="2020" name="mSystems">
        <title>Defining Genomic and Predicted Metabolic Features of the Acetobacterium Genus.</title>
        <authorList>
            <person name="Ross D.E."/>
            <person name="Marshall C.W."/>
            <person name="Gulliver D."/>
            <person name="May H.D."/>
            <person name="Norman R.S."/>
        </authorList>
    </citation>
    <scope>NUCLEOTIDE SEQUENCE [LARGE SCALE GENOMIC DNA]</scope>
    <source>
        <strain evidence="4 5">DSM 4132</strain>
    </source>
</reference>
<dbReference type="CDD" id="cd01949">
    <property type="entry name" value="GGDEF"/>
    <property type="match status" value="1"/>
</dbReference>
<accession>A0ABR6Z045</accession>
<dbReference type="InterPro" id="IPR000014">
    <property type="entry name" value="PAS"/>
</dbReference>
<dbReference type="PANTHER" id="PTHR44757:SF2">
    <property type="entry name" value="BIOFILM ARCHITECTURE MAINTENANCE PROTEIN MBAA"/>
    <property type="match status" value="1"/>
</dbReference>
<dbReference type="PROSITE" id="PS50112">
    <property type="entry name" value="PAS"/>
    <property type="match status" value="2"/>
</dbReference>
<dbReference type="InterPro" id="IPR001610">
    <property type="entry name" value="PAC"/>
</dbReference>
<gene>
    <name evidence="4" type="ORF">GH811_14825</name>
</gene>
<dbReference type="InterPro" id="IPR000160">
    <property type="entry name" value="GGDEF_dom"/>
</dbReference>
<feature type="domain" description="PAC" evidence="2">
    <location>
        <begin position="266"/>
        <end position="318"/>
    </location>
</feature>
<protein>
    <submittedName>
        <fullName evidence="4">Diguanylate cyclase</fullName>
    </submittedName>
</protein>
<dbReference type="SUPFAM" id="SSF55785">
    <property type="entry name" value="PYP-like sensor domain (PAS domain)"/>
    <property type="match status" value="3"/>
</dbReference>
<dbReference type="NCBIfam" id="TIGR00254">
    <property type="entry name" value="GGDEF"/>
    <property type="match status" value="1"/>
</dbReference>
<evidence type="ECO:0000259" key="3">
    <source>
        <dbReference type="PROSITE" id="PS50887"/>
    </source>
</evidence>
<name>A0ABR6Z045_9FIRM</name>
<dbReference type="SMART" id="SM00267">
    <property type="entry name" value="GGDEF"/>
    <property type="match status" value="1"/>
</dbReference>
<dbReference type="InterPro" id="IPR029016">
    <property type="entry name" value="GAF-like_dom_sf"/>
</dbReference>
<dbReference type="InterPro" id="IPR052155">
    <property type="entry name" value="Biofilm_reg_signaling"/>
</dbReference>
<dbReference type="SUPFAM" id="SSF55781">
    <property type="entry name" value="GAF domain-like"/>
    <property type="match status" value="1"/>
</dbReference>
<dbReference type="InterPro" id="IPR035965">
    <property type="entry name" value="PAS-like_dom_sf"/>
</dbReference>
<sequence length="758" mass="87533">MNKKDARNATTVSNCNKDSEERLRRLVDILQHPSDSIQEFLDYALKQAIELTESQIGYIYHHHEDRKEFVLNTWSVEVMKDCKVEKQETTYKLDKTGIWREAVRQRRPIVMNDYQERNPLKKGCPKGHVPLTNFLTVPIFKNKKIVGVVGLANKKTDFNESDILNITLLMEAVWTVTESKKAEQDLLESNARYDKLVQRIPVGIYTMRIKTSGENQFEYCSEKFCEMLGLTEEDVLNNPESVHGQIHPDDRPALDEANRKANLCLESFRWEGRSLIGGEIQWIRIESEPIFLANGDSLWNGVIFDISNQKKAEEELNQTSTRLTLATRAGRVGIWDWDIKSDKMLFDDLMLELYDLPAKNYWVEDKVWQKAIHPDDLEPLNKELNRAIQEKMEYNFEFRVVWRDASIHNIRALATVQYDDLGNAVRMIGTNWDITEAKESHAKTIETNRRLQDEIIERKYIEEALRSSEEKLKTIIETSPDGIAISSMDGMVEFVTAQSVAMWGYDSPDEMIGRNILEFVHESYHEKAIYFMTEMINGHLTGAAEYLMVKKDGSLFYCETNANVLKDKNKNAIGVLHIERDITERKKLEEELKDLAIKDQLTGLYNRRKIDQVLMKEKDEADYLSVIMADIDMFKLVNDEYGHLVGDQVLMEIAAILTKGIRKTDILGRWGGEEFIIICTDTDLEGATVLAEKLRELVAAHYFNGVGKKTCSFGVAQLRKDETIDELLLRSDLALYRAKERGRNRVEQEICRANTLKK</sequence>
<feature type="domain" description="PAC" evidence="2">
    <location>
        <begin position="542"/>
        <end position="594"/>
    </location>
</feature>
<dbReference type="Pfam" id="PF13185">
    <property type="entry name" value="GAF_2"/>
    <property type="match status" value="1"/>
</dbReference>
<dbReference type="NCBIfam" id="TIGR00229">
    <property type="entry name" value="sensory_box"/>
    <property type="match status" value="2"/>
</dbReference>
<dbReference type="SMART" id="SM00091">
    <property type="entry name" value="PAS"/>
    <property type="match status" value="3"/>
</dbReference>
<dbReference type="Pfam" id="PF08447">
    <property type="entry name" value="PAS_3"/>
    <property type="match status" value="2"/>
</dbReference>
<dbReference type="RefSeq" id="WP_186895018.1">
    <property type="nucleotide sequence ID" value="NZ_WJBE01000017.1"/>
</dbReference>
<dbReference type="Gene3D" id="3.30.450.40">
    <property type="match status" value="1"/>
</dbReference>
<dbReference type="Pfam" id="PF00990">
    <property type="entry name" value="GGDEF"/>
    <property type="match status" value="1"/>
</dbReference>
<organism evidence="4 5">
    <name type="scientific">Acetobacterium malicum</name>
    <dbReference type="NCBI Taxonomy" id="52692"/>
    <lineage>
        <taxon>Bacteria</taxon>
        <taxon>Bacillati</taxon>
        <taxon>Bacillota</taxon>
        <taxon>Clostridia</taxon>
        <taxon>Eubacteriales</taxon>
        <taxon>Eubacteriaceae</taxon>
        <taxon>Acetobacterium</taxon>
    </lineage>
</organism>
<dbReference type="PANTHER" id="PTHR44757">
    <property type="entry name" value="DIGUANYLATE CYCLASE DGCP"/>
    <property type="match status" value="1"/>
</dbReference>
<dbReference type="SUPFAM" id="SSF55073">
    <property type="entry name" value="Nucleotide cyclase"/>
    <property type="match status" value="1"/>
</dbReference>
<proteinExistence type="predicted"/>